<dbReference type="Proteomes" id="UP000623467">
    <property type="component" value="Unassembled WGS sequence"/>
</dbReference>
<feature type="compositionally biased region" description="Basic and acidic residues" evidence="1">
    <location>
        <begin position="159"/>
        <end position="168"/>
    </location>
</feature>
<feature type="compositionally biased region" description="Polar residues" evidence="1">
    <location>
        <begin position="354"/>
        <end position="369"/>
    </location>
</feature>
<evidence type="ECO:0000256" key="1">
    <source>
        <dbReference type="SAM" id="MobiDB-lite"/>
    </source>
</evidence>
<feature type="region of interest" description="Disordered" evidence="1">
    <location>
        <begin position="390"/>
        <end position="410"/>
    </location>
</feature>
<proteinExistence type="predicted"/>
<evidence type="ECO:0000313" key="2">
    <source>
        <dbReference type="EMBL" id="KAF7373334.1"/>
    </source>
</evidence>
<evidence type="ECO:0000313" key="3">
    <source>
        <dbReference type="Proteomes" id="UP000623467"/>
    </source>
</evidence>
<feature type="region of interest" description="Disordered" evidence="1">
    <location>
        <begin position="1"/>
        <end position="30"/>
    </location>
</feature>
<sequence>MPRGRPRLPPEVKQEHVLRSRKKYEEKNVEKRREDARLRMQRKRAKIEDDLRLKYAYRHKAAQASARYRRRKEEREWVEYKAAHAENRHAHKVEADSEDLRRRKHPSQAEELITSTPVPAKKKARIFHPSPTSRKEPQHQPLSRPALTRNLGPRALPRKHAESPRRLSDIAQDDDEHHDMSSNSESESVKAHLSPPPVFEQRVICNEGCPGCACMCEESTIWIQHEGGHFFPTCKKCGEDDCPGPDPGHEDRDVHDKSPRELYYAIVSKYWSGVVSSSETIARELKRDPNARTFVGPTWQAAMDWWRDDCLYHHNHHEDSALESSPESSPCSSISEIFPCSSISAALVHGQASRSVSSDSHRVASQTREIVTPDTPRSVSPLKIMARHTPSPTKAIGKRGISPTPAPRMASISQFPDAMRSRRKEVHTTEYVASKFESWIEAGKSEEKPRLLYGVSGHNRIFQDWDQAMAALKSIPSAELMFSHDEADVWNFVRAEADRMLIQKESQL</sequence>
<dbReference type="EMBL" id="JACAZH010000003">
    <property type="protein sequence ID" value="KAF7373334.1"/>
    <property type="molecule type" value="Genomic_DNA"/>
</dbReference>
<feature type="region of interest" description="Disordered" evidence="1">
    <location>
        <begin position="85"/>
        <end position="195"/>
    </location>
</feature>
<protein>
    <submittedName>
        <fullName evidence="2">Uncharacterized protein</fullName>
    </submittedName>
</protein>
<accession>A0A8H6Z997</accession>
<organism evidence="2 3">
    <name type="scientific">Mycena sanguinolenta</name>
    <dbReference type="NCBI Taxonomy" id="230812"/>
    <lineage>
        <taxon>Eukaryota</taxon>
        <taxon>Fungi</taxon>
        <taxon>Dikarya</taxon>
        <taxon>Basidiomycota</taxon>
        <taxon>Agaricomycotina</taxon>
        <taxon>Agaricomycetes</taxon>
        <taxon>Agaricomycetidae</taxon>
        <taxon>Agaricales</taxon>
        <taxon>Marasmiineae</taxon>
        <taxon>Mycenaceae</taxon>
        <taxon>Mycena</taxon>
    </lineage>
</organism>
<name>A0A8H6Z997_9AGAR</name>
<keyword evidence="3" id="KW-1185">Reference proteome</keyword>
<comment type="caution">
    <text evidence="2">The sequence shown here is derived from an EMBL/GenBank/DDBJ whole genome shotgun (WGS) entry which is preliminary data.</text>
</comment>
<feature type="compositionally biased region" description="Basic and acidic residues" evidence="1">
    <location>
        <begin position="85"/>
        <end position="101"/>
    </location>
</feature>
<gene>
    <name evidence="2" type="ORF">MSAN_00543000</name>
</gene>
<reference evidence="2" key="1">
    <citation type="submission" date="2020-05" db="EMBL/GenBank/DDBJ databases">
        <title>Mycena genomes resolve the evolution of fungal bioluminescence.</title>
        <authorList>
            <person name="Tsai I.J."/>
        </authorList>
    </citation>
    <scope>NUCLEOTIDE SEQUENCE</scope>
    <source>
        <strain evidence="2">160909Yilan</strain>
    </source>
</reference>
<dbReference type="OrthoDB" id="2850294at2759"/>
<dbReference type="AlphaFoldDB" id="A0A8H6Z997"/>
<feature type="compositionally biased region" description="Basic and acidic residues" evidence="1">
    <location>
        <begin position="8"/>
        <end position="30"/>
    </location>
</feature>
<feature type="region of interest" description="Disordered" evidence="1">
    <location>
        <begin position="354"/>
        <end position="377"/>
    </location>
</feature>